<accession>A0A6J5M9M3</accession>
<name>A0A6J5M9M3_9CAUD</name>
<dbReference type="Pfam" id="PF00574">
    <property type="entry name" value="CLP_protease"/>
    <property type="match status" value="1"/>
</dbReference>
<dbReference type="GO" id="GO:0004176">
    <property type="term" value="F:ATP-dependent peptidase activity"/>
    <property type="evidence" value="ECO:0007669"/>
    <property type="project" value="InterPro"/>
</dbReference>
<comment type="similarity">
    <text evidence="1">Belongs to the peptidase S14 family.</text>
</comment>
<keyword evidence="3" id="KW-0378">Hydrolase</keyword>
<organism evidence="4">
    <name type="scientific">uncultured Caudovirales phage</name>
    <dbReference type="NCBI Taxonomy" id="2100421"/>
    <lineage>
        <taxon>Viruses</taxon>
        <taxon>Duplodnaviria</taxon>
        <taxon>Heunggongvirae</taxon>
        <taxon>Uroviricota</taxon>
        <taxon>Caudoviricetes</taxon>
        <taxon>Peduoviridae</taxon>
        <taxon>Maltschvirus</taxon>
        <taxon>Maltschvirus maltsch</taxon>
    </lineage>
</organism>
<dbReference type="NCBIfam" id="NF045542">
    <property type="entry name" value="Clp_rel_HeadMat"/>
    <property type="match status" value="1"/>
</dbReference>
<dbReference type="InterPro" id="IPR029045">
    <property type="entry name" value="ClpP/crotonase-like_dom_sf"/>
</dbReference>
<sequence length="242" mass="26476">MPNKSLNIFGYIGDPWSYSEDPAIVDTDIKAEVKDLANYDGLDVHINSYGGIATQGIAIYNIIRSAVAAMKKQKPDFTCTAYIEGIAASAASLIFCAGDKRVMRVGSQLMIHNALTVLYGNARDIRKEADVLDQYDLSIAAIYENTGKKSRDEYLKLMNDETYFIAEEAVESGLATEVDSSTESILTALPFTKGNYQAFMHRAAMARHIPQKISKAKENIQTKASNKGLANALFAIADEAID</sequence>
<dbReference type="InterPro" id="IPR023562">
    <property type="entry name" value="ClpP/TepA"/>
</dbReference>
<reference evidence="4" key="1">
    <citation type="submission" date="2020-04" db="EMBL/GenBank/DDBJ databases">
        <authorList>
            <person name="Chiriac C."/>
            <person name="Salcher M."/>
            <person name="Ghai R."/>
            <person name="Kavagutti S V."/>
        </authorList>
    </citation>
    <scope>NUCLEOTIDE SEQUENCE</scope>
</reference>
<protein>
    <submittedName>
        <fullName evidence="4">ClpP Protease subunit of ATP-dependent Clp proteases</fullName>
    </submittedName>
</protein>
<evidence type="ECO:0000256" key="2">
    <source>
        <dbReference type="ARBA" id="ARBA00022490"/>
    </source>
</evidence>
<dbReference type="GO" id="GO:0009368">
    <property type="term" value="C:endopeptidase Clp complex"/>
    <property type="evidence" value="ECO:0007669"/>
    <property type="project" value="TreeGrafter"/>
</dbReference>
<dbReference type="GO" id="GO:0006515">
    <property type="term" value="P:protein quality control for misfolded or incompletely synthesized proteins"/>
    <property type="evidence" value="ECO:0007669"/>
    <property type="project" value="TreeGrafter"/>
</dbReference>
<dbReference type="PANTHER" id="PTHR10381:SF70">
    <property type="entry name" value="ATP-DEPENDENT CLP PROTEASE PROTEOLYTIC SUBUNIT"/>
    <property type="match status" value="1"/>
</dbReference>
<dbReference type="CDD" id="cd07016">
    <property type="entry name" value="S14_ClpP_1"/>
    <property type="match status" value="1"/>
</dbReference>
<proteinExistence type="inferred from homology"/>
<keyword evidence="4" id="KW-0645">Protease</keyword>
<evidence type="ECO:0000313" key="4">
    <source>
        <dbReference type="EMBL" id="CAB4142407.1"/>
    </source>
</evidence>
<dbReference type="Gene3D" id="3.90.226.10">
    <property type="entry name" value="2-enoyl-CoA Hydratase, Chain A, domain 1"/>
    <property type="match status" value="1"/>
</dbReference>
<dbReference type="EMBL" id="LR796422">
    <property type="protein sequence ID" value="CAB4142407.1"/>
    <property type="molecule type" value="Genomic_DNA"/>
</dbReference>
<gene>
    <name evidence="4" type="ORF">UFOVP448_5</name>
</gene>
<keyword evidence="2" id="KW-0963">Cytoplasm</keyword>
<dbReference type="SUPFAM" id="SSF52096">
    <property type="entry name" value="ClpP/crotonase"/>
    <property type="match status" value="1"/>
</dbReference>
<dbReference type="GO" id="GO:0004252">
    <property type="term" value="F:serine-type endopeptidase activity"/>
    <property type="evidence" value="ECO:0007669"/>
    <property type="project" value="InterPro"/>
</dbReference>
<dbReference type="PRINTS" id="PR00127">
    <property type="entry name" value="CLPPROTEASEP"/>
</dbReference>
<dbReference type="InterPro" id="IPR001907">
    <property type="entry name" value="ClpP"/>
</dbReference>
<dbReference type="GO" id="GO:0051117">
    <property type="term" value="F:ATPase binding"/>
    <property type="evidence" value="ECO:0007669"/>
    <property type="project" value="TreeGrafter"/>
</dbReference>
<evidence type="ECO:0000256" key="3">
    <source>
        <dbReference type="ARBA" id="ARBA00022801"/>
    </source>
</evidence>
<dbReference type="PANTHER" id="PTHR10381">
    <property type="entry name" value="ATP-DEPENDENT CLP PROTEASE PROTEOLYTIC SUBUNIT"/>
    <property type="match status" value="1"/>
</dbReference>
<evidence type="ECO:0000256" key="1">
    <source>
        <dbReference type="ARBA" id="ARBA00007039"/>
    </source>
</evidence>